<reference evidence="1 2" key="1">
    <citation type="journal article" date="2016" name="Nat. Commun.">
        <title>Thousands of microbial genomes shed light on interconnected biogeochemical processes in an aquifer system.</title>
        <authorList>
            <person name="Anantharaman K."/>
            <person name="Brown C.T."/>
            <person name="Hug L.A."/>
            <person name="Sharon I."/>
            <person name="Castelle C.J."/>
            <person name="Probst A.J."/>
            <person name="Thomas B.C."/>
            <person name="Singh A."/>
            <person name="Wilkins M.J."/>
            <person name="Karaoz U."/>
            <person name="Brodie E.L."/>
            <person name="Williams K.H."/>
            <person name="Hubbard S.S."/>
            <person name="Banfield J.F."/>
        </authorList>
    </citation>
    <scope>NUCLEOTIDE SEQUENCE [LARGE SCALE GENOMIC DNA]</scope>
</reference>
<accession>A0A1G2LS81</accession>
<evidence type="ECO:0000313" key="2">
    <source>
        <dbReference type="Proteomes" id="UP000178302"/>
    </source>
</evidence>
<dbReference type="EMBL" id="MHQZ01000011">
    <property type="protein sequence ID" value="OHA14403.1"/>
    <property type="molecule type" value="Genomic_DNA"/>
</dbReference>
<organism evidence="1 2">
    <name type="scientific">Candidatus Tagabacteria bacterium RIFCSPLOWO2_01_FULL_39_11</name>
    <dbReference type="NCBI Taxonomy" id="1802295"/>
    <lineage>
        <taxon>Bacteria</taxon>
        <taxon>Candidatus Tagaibacteriota</taxon>
    </lineage>
</organism>
<evidence type="ECO:0000313" key="1">
    <source>
        <dbReference type="EMBL" id="OHA14403.1"/>
    </source>
</evidence>
<protein>
    <submittedName>
        <fullName evidence="1">Uncharacterized protein</fullName>
    </submittedName>
</protein>
<name>A0A1G2LS81_9BACT</name>
<proteinExistence type="predicted"/>
<gene>
    <name evidence="1" type="ORF">A2909_00010</name>
</gene>
<sequence length="72" mass="8401">MSQTTLEKLNTDVSYLQKEIDVLRSFVIGVIAKDKEGGYKPDFIKKVLKASQKKTNHIFKNKRIFLFKLKKI</sequence>
<dbReference type="Proteomes" id="UP000178302">
    <property type="component" value="Unassembled WGS sequence"/>
</dbReference>
<comment type="caution">
    <text evidence="1">The sequence shown here is derived from an EMBL/GenBank/DDBJ whole genome shotgun (WGS) entry which is preliminary data.</text>
</comment>
<dbReference type="AlphaFoldDB" id="A0A1G2LS81"/>